<dbReference type="FunFam" id="1.20.81.30:FF:000001">
    <property type="entry name" value="Type II secretion system protein F"/>
    <property type="match status" value="1"/>
</dbReference>
<gene>
    <name evidence="11" type="ORF">UFOPK1722_00885</name>
</gene>
<keyword evidence="7 9" id="KW-1133">Transmembrane helix</keyword>
<sequence>MPRFAYTAIDTSGSLVEGISKAETIASARAALLAQDLYPTKLAEKRGLLQFEITKEKVKKKELMHFTRQLAVFVRAGIPITSALETIGDETQDTALRRAITAMVEELRNGGTLSAAAAKHPQVFPNYYVGILQSAELTGRLDETLDSLAAYLNREIETRAKVVNALSYPAVVMVMAVVTVIILAGYVLPKFKPLFTELNADLPLPTRMLLGVASLFSTYVYIPGLVIMLVIGAVVWMMKSATGRRVKDRLVLRIPVIKGIIEYAILERFCRILGAMVRAGVPLPDGMQTTTEATSNAVYRERLTVAREEMMKGAGFSAPLAATELFPGAAKQMFKVGEETGTLDEQLVAASEYFDTELEVRIKRFTTMFEPLMIIGVGLMVGFVAVALVSAMYGVLGGVKDGA</sequence>
<evidence type="ECO:0000256" key="5">
    <source>
        <dbReference type="ARBA" id="ARBA00022519"/>
    </source>
</evidence>
<dbReference type="PROSITE" id="PS00874">
    <property type="entry name" value="T2SP_F"/>
    <property type="match status" value="1"/>
</dbReference>
<keyword evidence="8 9" id="KW-0472">Membrane</keyword>
<dbReference type="Gene3D" id="1.20.81.30">
    <property type="entry name" value="Type II secretion system (T2SS), domain F"/>
    <property type="match status" value="2"/>
</dbReference>
<keyword evidence="5" id="KW-0997">Cell inner membrane</keyword>
<feature type="transmembrane region" description="Helical" evidence="9">
    <location>
        <begin position="372"/>
        <end position="396"/>
    </location>
</feature>
<dbReference type="AlphaFoldDB" id="A0A6J6EUD8"/>
<keyword evidence="6 9" id="KW-0812">Transmembrane</keyword>
<dbReference type="InterPro" id="IPR018076">
    <property type="entry name" value="T2SS_GspF_dom"/>
</dbReference>
<comment type="similarity">
    <text evidence="2">Belongs to the GSP F family.</text>
</comment>
<evidence type="ECO:0000256" key="4">
    <source>
        <dbReference type="ARBA" id="ARBA00022475"/>
    </source>
</evidence>
<dbReference type="PANTHER" id="PTHR30012:SF0">
    <property type="entry name" value="TYPE II SECRETION SYSTEM PROTEIN F-RELATED"/>
    <property type="match status" value="1"/>
</dbReference>
<dbReference type="InterPro" id="IPR042094">
    <property type="entry name" value="T2SS_GspF_sf"/>
</dbReference>
<feature type="transmembrane region" description="Helical" evidence="9">
    <location>
        <begin position="208"/>
        <end position="237"/>
    </location>
</feature>
<organism evidence="11">
    <name type="scientific">freshwater metagenome</name>
    <dbReference type="NCBI Taxonomy" id="449393"/>
    <lineage>
        <taxon>unclassified sequences</taxon>
        <taxon>metagenomes</taxon>
        <taxon>ecological metagenomes</taxon>
    </lineage>
</organism>
<dbReference type="Pfam" id="PF00482">
    <property type="entry name" value="T2SSF"/>
    <property type="match status" value="2"/>
</dbReference>
<protein>
    <submittedName>
        <fullName evidence="11">Unannotated protein</fullName>
    </submittedName>
</protein>
<evidence type="ECO:0000256" key="7">
    <source>
        <dbReference type="ARBA" id="ARBA00022989"/>
    </source>
</evidence>
<evidence type="ECO:0000256" key="9">
    <source>
        <dbReference type="SAM" id="Phobius"/>
    </source>
</evidence>
<dbReference type="GO" id="GO:0009306">
    <property type="term" value="P:protein secretion"/>
    <property type="evidence" value="ECO:0007669"/>
    <property type="project" value="InterPro"/>
</dbReference>
<accession>A0A6J6EUD8</accession>
<name>A0A6J6EUD8_9ZZZZ</name>
<dbReference type="PANTHER" id="PTHR30012">
    <property type="entry name" value="GENERAL SECRETION PATHWAY PROTEIN"/>
    <property type="match status" value="1"/>
</dbReference>
<dbReference type="InterPro" id="IPR003004">
    <property type="entry name" value="GspF/PilC"/>
</dbReference>
<evidence type="ECO:0000256" key="3">
    <source>
        <dbReference type="ARBA" id="ARBA00022448"/>
    </source>
</evidence>
<feature type="domain" description="Type II secretion system protein GspF" evidence="10">
    <location>
        <begin position="269"/>
        <end position="389"/>
    </location>
</feature>
<dbReference type="GO" id="GO:0005886">
    <property type="term" value="C:plasma membrane"/>
    <property type="evidence" value="ECO:0007669"/>
    <property type="project" value="UniProtKB-SubCell"/>
</dbReference>
<evidence type="ECO:0000256" key="1">
    <source>
        <dbReference type="ARBA" id="ARBA00004429"/>
    </source>
</evidence>
<dbReference type="EMBL" id="CAEZTS010000066">
    <property type="protein sequence ID" value="CAB4578949.1"/>
    <property type="molecule type" value="Genomic_DNA"/>
</dbReference>
<evidence type="ECO:0000256" key="8">
    <source>
        <dbReference type="ARBA" id="ARBA00023136"/>
    </source>
</evidence>
<feature type="transmembrane region" description="Helical" evidence="9">
    <location>
        <begin position="166"/>
        <end position="188"/>
    </location>
</feature>
<keyword evidence="3" id="KW-0813">Transport</keyword>
<dbReference type="InterPro" id="IPR001992">
    <property type="entry name" value="T2SS_GspF/T4SS_PilC_CS"/>
</dbReference>
<proteinExistence type="inferred from homology"/>
<evidence type="ECO:0000256" key="2">
    <source>
        <dbReference type="ARBA" id="ARBA00005745"/>
    </source>
</evidence>
<evidence type="ECO:0000259" key="10">
    <source>
        <dbReference type="Pfam" id="PF00482"/>
    </source>
</evidence>
<keyword evidence="4" id="KW-1003">Cell membrane</keyword>
<evidence type="ECO:0000313" key="11">
    <source>
        <dbReference type="EMBL" id="CAB4578949.1"/>
    </source>
</evidence>
<feature type="domain" description="Type II secretion system protein GspF" evidence="10">
    <location>
        <begin position="66"/>
        <end position="189"/>
    </location>
</feature>
<reference evidence="11" key="1">
    <citation type="submission" date="2020-05" db="EMBL/GenBank/DDBJ databases">
        <authorList>
            <person name="Chiriac C."/>
            <person name="Salcher M."/>
            <person name="Ghai R."/>
            <person name="Kavagutti S V."/>
        </authorList>
    </citation>
    <scope>NUCLEOTIDE SEQUENCE</scope>
</reference>
<comment type="subcellular location">
    <subcellularLocation>
        <location evidence="1">Cell inner membrane</location>
        <topology evidence="1">Multi-pass membrane protein</topology>
    </subcellularLocation>
</comment>
<dbReference type="PRINTS" id="PR00812">
    <property type="entry name" value="BCTERIALGSPF"/>
</dbReference>
<evidence type="ECO:0000256" key="6">
    <source>
        <dbReference type="ARBA" id="ARBA00022692"/>
    </source>
</evidence>